<dbReference type="InterPro" id="IPR010982">
    <property type="entry name" value="Lambda_DNA-bd_dom_sf"/>
</dbReference>
<accession>A0A7S8RGC2</accession>
<reference evidence="2 3" key="1">
    <citation type="submission" date="2020-11" db="EMBL/GenBank/DDBJ databases">
        <title>Amino acid is mineralized and recycled by bacteria in oceanic microbiome.</title>
        <authorList>
            <person name="Zheng L.Y."/>
        </authorList>
    </citation>
    <scope>NUCLEOTIDE SEQUENCE [LARGE SCALE GENOMIC DNA]</scope>
    <source>
        <strain evidence="2 3">A32-1</strain>
    </source>
</reference>
<dbReference type="RefSeq" id="WP_036295200.1">
    <property type="nucleotide sequence ID" value="NZ_CP064760.1"/>
</dbReference>
<dbReference type="Gene3D" id="1.10.260.40">
    <property type="entry name" value="lambda repressor-like DNA-binding domains"/>
    <property type="match status" value="1"/>
</dbReference>
<gene>
    <name evidence="2" type="ORF">IT882_13305</name>
</gene>
<organism evidence="2 3">
    <name type="scientific">Microbacterium schleiferi</name>
    <dbReference type="NCBI Taxonomy" id="69362"/>
    <lineage>
        <taxon>Bacteria</taxon>
        <taxon>Bacillati</taxon>
        <taxon>Actinomycetota</taxon>
        <taxon>Actinomycetes</taxon>
        <taxon>Micrococcales</taxon>
        <taxon>Microbacteriaceae</taxon>
        <taxon>Microbacterium</taxon>
    </lineage>
</organism>
<dbReference type="PROSITE" id="PS50943">
    <property type="entry name" value="HTH_CROC1"/>
    <property type="match status" value="1"/>
</dbReference>
<dbReference type="Pfam" id="PF01381">
    <property type="entry name" value="HTH_3"/>
    <property type="match status" value="1"/>
</dbReference>
<sequence length="93" mass="10386">MPSPATSPDAWDHYARELGQNIQRERARVGYSQDRVAYESNLSRYTYQKLEKGESKPGTPANPTVKTLLAVAQVLDVQLTDLLPSVTPDLTIR</sequence>
<proteinExistence type="predicted"/>
<dbReference type="InterPro" id="IPR001387">
    <property type="entry name" value="Cro/C1-type_HTH"/>
</dbReference>
<keyword evidence="3" id="KW-1185">Reference proteome</keyword>
<protein>
    <submittedName>
        <fullName evidence="2">Helix-turn-helix transcriptional regulator</fullName>
    </submittedName>
</protein>
<dbReference type="SUPFAM" id="SSF47413">
    <property type="entry name" value="lambda repressor-like DNA-binding domains"/>
    <property type="match status" value="1"/>
</dbReference>
<evidence type="ECO:0000313" key="3">
    <source>
        <dbReference type="Proteomes" id="UP000594480"/>
    </source>
</evidence>
<dbReference type="KEGG" id="msf:IT882_13305"/>
<evidence type="ECO:0000313" key="2">
    <source>
        <dbReference type="EMBL" id="QPE04166.1"/>
    </source>
</evidence>
<dbReference type="AlphaFoldDB" id="A0A7S8RGC2"/>
<dbReference type="Proteomes" id="UP000594480">
    <property type="component" value="Chromosome"/>
</dbReference>
<name>A0A7S8RGC2_9MICO</name>
<feature type="domain" description="HTH cro/C1-type" evidence="1">
    <location>
        <begin position="22"/>
        <end position="82"/>
    </location>
</feature>
<dbReference type="GO" id="GO:0003677">
    <property type="term" value="F:DNA binding"/>
    <property type="evidence" value="ECO:0007669"/>
    <property type="project" value="InterPro"/>
</dbReference>
<dbReference type="EMBL" id="CP064760">
    <property type="protein sequence ID" value="QPE04166.1"/>
    <property type="molecule type" value="Genomic_DNA"/>
</dbReference>
<evidence type="ECO:0000259" key="1">
    <source>
        <dbReference type="PROSITE" id="PS50943"/>
    </source>
</evidence>
<dbReference type="CDD" id="cd00093">
    <property type="entry name" value="HTH_XRE"/>
    <property type="match status" value="1"/>
</dbReference>
<dbReference type="SMART" id="SM00530">
    <property type="entry name" value="HTH_XRE"/>
    <property type="match status" value="1"/>
</dbReference>